<dbReference type="Proteomes" id="UP000199306">
    <property type="component" value="Unassembled WGS sequence"/>
</dbReference>
<reference evidence="1 2" key="1">
    <citation type="submission" date="2016-10" db="EMBL/GenBank/DDBJ databases">
        <authorList>
            <person name="de Groot N.N."/>
        </authorList>
    </citation>
    <scope>NUCLEOTIDE SEQUENCE [LARGE SCALE GENOMIC DNA]</scope>
    <source>
        <strain evidence="2">E92,LMG 26720,CCM 7988</strain>
    </source>
</reference>
<proteinExistence type="predicted"/>
<name>A0A1I5WMP3_9BACT</name>
<accession>A0A1I5WMP3</accession>
<organism evidence="1 2">
    <name type="scientific">Pseudarcicella hirudinis</name>
    <dbReference type="NCBI Taxonomy" id="1079859"/>
    <lineage>
        <taxon>Bacteria</taxon>
        <taxon>Pseudomonadati</taxon>
        <taxon>Bacteroidota</taxon>
        <taxon>Cytophagia</taxon>
        <taxon>Cytophagales</taxon>
        <taxon>Flectobacillaceae</taxon>
        <taxon>Pseudarcicella</taxon>
    </lineage>
</organism>
<sequence>MTVKQGICGEILWKAGNLMPSPDRPVSQGRPVVRELFIYELTNMEIAKPKDGFYQFIPTKLIGKVTSNEQGEFCIDLPEGQYSLFVKEDKKGFYANSFDIAGNIYPVTVEKGKASQITFVIDYKAVY</sequence>
<evidence type="ECO:0008006" key="3">
    <source>
        <dbReference type="Google" id="ProtNLM"/>
    </source>
</evidence>
<dbReference type="RefSeq" id="WP_143095264.1">
    <property type="nucleotide sequence ID" value="NZ_FOXH01000012.1"/>
</dbReference>
<protein>
    <recommendedName>
        <fullName evidence="3">Carboxypeptidase regulatory-like domain-containing protein</fullName>
    </recommendedName>
</protein>
<dbReference type="EMBL" id="FOXH01000012">
    <property type="protein sequence ID" value="SFQ20979.1"/>
    <property type="molecule type" value="Genomic_DNA"/>
</dbReference>
<gene>
    <name evidence="1" type="ORF">SAMN04515674_11256</name>
</gene>
<dbReference type="OrthoDB" id="956632at2"/>
<evidence type="ECO:0000313" key="1">
    <source>
        <dbReference type="EMBL" id="SFQ20979.1"/>
    </source>
</evidence>
<keyword evidence="2" id="KW-1185">Reference proteome</keyword>
<dbReference type="AlphaFoldDB" id="A0A1I5WMP3"/>
<evidence type="ECO:0000313" key="2">
    <source>
        <dbReference type="Proteomes" id="UP000199306"/>
    </source>
</evidence>